<comment type="caution">
    <text evidence="2">The sequence shown here is derived from an EMBL/GenBank/DDBJ whole genome shotgun (WGS) entry which is preliminary data.</text>
</comment>
<dbReference type="Proteomes" id="UP000031668">
    <property type="component" value="Unassembled WGS sequence"/>
</dbReference>
<keyword evidence="3" id="KW-1185">Reference proteome</keyword>
<sequence>MVFIAAEFEEFIKTKSMFFRIGRTILTQTENGNEKTRQKMLKKPIYGRYQMPGSPFANENTPANRERHDEDDLFSESWTRDAVPAINNDYEAKDILNGNETELYWREILDRTLAFKNSEAAGFKMAKERATFL</sequence>
<dbReference type="AlphaFoldDB" id="A0A0C2IR72"/>
<proteinExistence type="predicted"/>
<evidence type="ECO:0000313" key="2">
    <source>
        <dbReference type="EMBL" id="KII67939.1"/>
    </source>
</evidence>
<reference evidence="2 3" key="1">
    <citation type="journal article" date="2014" name="Genome Biol. Evol.">
        <title>The genome of the myxosporean Thelohanellus kitauei shows adaptations to nutrient acquisition within its fish host.</title>
        <authorList>
            <person name="Yang Y."/>
            <person name="Xiong J."/>
            <person name="Zhou Z."/>
            <person name="Huo F."/>
            <person name="Miao W."/>
            <person name="Ran C."/>
            <person name="Liu Y."/>
            <person name="Zhang J."/>
            <person name="Feng J."/>
            <person name="Wang M."/>
            <person name="Wang M."/>
            <person name="Wang L."/>
            <person name="Yao B."/>
        </authorList>
    </citation>
    <scope>NUCLEOTIDE SEQUENCE [LARGE SCALE GENOMIC DNA]</scope>
    <source>
        <strain evidence="2">Wuqing</strain>
    </source>
</reference>
<organism evidence="2 3">
    <name type="scientific">Thelohanellus kitauei</name>
    <name type="common">Myxosporean</name>
    <dbReference type="NCBI Taxonomy" id="669202"/>
    <lineage>
        <taxon>Eukaryota</taxon>
        <taxon>Metazoa</taxon>
        <taxon>Cnidaria</taxon>
        <taxon>Myxozoa</taxon>
        <taxon>Myxosporea</taxon>
        <taxon>Bivalvulida</taxon>
        <taxon>Platysporina</taxon>
        <taxon>Myxobolidae</taxon>
        <taxon>Thelohanellus</taxon>
    </lineage>
</organism>
<evidence type="ECO:0000313" key="3">
    <source>
        <dbReference type="Proteomes" id="UP000031668"/>
    </source>
</evidence>
<evidence type="ECO:0000256" key="1">
    <source>
        <dbReference type="SAM" id="MobiDB-lite"/>
    </source>
</evidence>
<protein>
    <submittedName>
        <fullName evidence="2">Uncharacterized protein</fullName>
    </submittedName>
</protein>
<name>A0A0C2IR72_THEKT</name>
<dbReference type="OrthoDB" id="3229771at2759"/>
<feature type="region of interest" description="Disordered" evidence="1">
    <location>
        <begin position="52"/>
        <end position="74"/>
    </location>
</feature>
<dbReference type="EMBL" id="JWZT01003003">
    <property type="protein sequence ID" value="KII67939.1"/>
    <property type="molecule type" value="Genomic_DNA"/>
</dbReference>
<gene>
    <name evidence="2" type="ORF">RF11_08284</name>
</gene>
<accession>A0A0C2IR72</accession>